<dbReference type="CDD" id="cd06222">
    <property type="entry name" value="RNase_H_like"/>
    <property type="match status" value="1"/>
</dbReference>
<evidence type="ECO:0000259" key="1">
    <source>
        <dbReference type="Pfam" id="PF13456"/>
    </source>
</evidence>
<dbReference type="InterPro" id="IPR036397">
    <property type="entry name" value="RNaseH_sf"/>
</dbReference>
<dbReference type="GO" id="GO:0004523">
    <property type="term" value="F:RNA-DNA hybrid ribonuclease activity"/>
    <property type="evidence" value="ECO:0007669"/>
    <property type="project" value="InterPro"/>
</dbReference>
<keyword evidence="3" id="KW-1185">Reference proteome</keyword>
<gene>
    <name evidence="2" type="ORF">VNO77_15880</name>
</gene>
<evidence type="ECO:0000313" key="2">
    <source>
        <dbReference type="EMBL" id="KAK7345280.1"/>
    </source>
</evidence>
<evidence type="ECO:0000313" key="3">
    <source>
        <dbReference type="Proteomes" id="UP001367508"/>
    </source>
</evidence>
<dbReference type="InterPro" id="IPR002156">
    <property type="entry name" value="RNaseH_domain"/>
</dbReference>
<proteinExistence type="predicted"/>
<dbReference type="InterPro" id="IPR044730">
    <property type="entry name" value="RNase_H-like_dom_plant"/>
</dbReference>
<dbReference type="AlphaFoldDB" id="A0AAN9LZI6"/>
<comment type="caution">
    <text evidence="2">The sequence shown here is derived from an EMBL/GenBank/DDBJ whole genome shotgun (WGS) entry which is preliminary data.</text>
</comment>
<dbReference type="Gene3D" id="3.30.420.10">
    <property type="entry name" value="Ribonuclease H-like superfamily/Ribonuclease H"/>
    <property type="match status" value="1"/>
</dbReference>
<protein>
    <recommendedName>
        <fullName evidence="1">RNase H type-1 domain-containing protein</fullName>
    </recommendedName>
</protein>
<sequence length="151" mass="16892">MKKTKVKVPIWGTWRCPPNGWVCLNTDGSVYFGRIMGGFHGLKLAWDIGWKKAKVDIDSTNALALVKNSTVGNDDVTCALVSEINDLVRKDWLVEFSHVFRESNRAADRLAHLGHSNSPRLGFKRFLHAPRILAQVLQDDLADVATQRGHS</sequence>
<dbReference type="EMBL" id="JAYMYQ010000003">
    <property type="protein sequence ID" value="KAK7345280.1"/>
    <property type="molecule type" value="Genomic_DNA"/>
</dbReference>
<dbReference type="PANTHER" id="PTHR47723:SF13">
    <property type="entry name" value="PUTATIVE-RELATED"/>
    <property type="match status" value="1"/>
</dbReference>
<reference evidence="2 3" key="1">
    <citation type="submission" date="2024-01" db="EMBL/GenBank/DDBJ databases">
        <title>The genomes of 5 underutilized Papilionoideae crops provide insights into root nodulation and disease resistanc.</title>
        <authorList>
            <person name="Jiang F."/>
        </authorList>
    </citation>
    <scope>NUCLEOTIDE SEQUENCE [LARGE SCALE GENOMIC DNA]</scope>
    <source>
        <strain evidence="2">LVBAO_FW01</strain>
        <tissue evidence="2">Leaves</tissue>
    </source>
</reference>
<feature type="domain" description="RNase H type-1" evidence="1">
    <location>
        <begin position="39"/>
        <end position="112"/>
    </location>
</feature>
<dbReference type="InterPro" id="IPR012337">
    <property type="entry name" value="RNaseH-like_sf"/>
</dbReference>
<dbReference type="GO" id="GO:0003676">
    <property type="term" value="F:nucleic acid binding"/>
    <property type="evidence" value="ECO:0007669"/>
    <property type="project" value="InterPro"/>
</dbReference>
<dbReference type="SUPFAM" id="SSF53098">
    <property type="entry name" value="Ribonuclease H-like"/>
    <property type="match status" value="1"/>
</dbReference>
<dbReference type="Pfam" id="PF13456">
    <property type="entry name" value="RVT_3"/>
    <property type="match status" value="1"/>
</dbReference>
<dbReference type="PANTHER" id="PTHR47723">
    <property type="entry name" value="OS05G0353850 PROTEIN"/>
    <property type="match status" value="1"/>
</dbReference>
<accession>A0AAN9LZI6</accession>
<name>A0AAN9LZI6_CANGL</name>
<organism evidence="2 3">
    <name type="scientific">Canavalia gladiata</name>
    <name type="common">Sword bean</name>
    <name type="synonym">Dolichos gladiatus</name>
    <dbReference type="NCBI Taxonomy" id="3824"/>
    <lineage>
        <taxon>Eukaryota</taxon>
        <taxon>Viridiplantae</taxon>
        <taxon>Streptophyta</taxon>
        <taxon>Embryophyta</taxon>
        <taxon>Tracheophyta</taxon>
        <taxon>Spermatophyta</taxon>
        <taxon>Magnoliopsida</taxon>
        <taxon>eudicotyledons</taxon>
        <taxon>Gunneridae</taxon>
        <taxon>Pentapetalae</taxon>
        <taxon>rosids</taxon>
        <taxon>fabids</taxon>
        <taxon>Fabales</taxon>
        <taxon>Fabaceae</taxon>
        <taxon>Papilionoideae</taxon>
        <taxon>50 kb inversion clade</taxon>
        <taxon>NPAAA clade</taxon>
        <taxon>indigoferoid/millettioid clade</taxon>
        <taxon>Phaseoleae</taxon>
        <taxon>Canavalia</taxon>
    </lineage>
</organism>
<dbReference type="Proteomes" id="UP001367508">
    <property type="component" value="Unassembled WGS sequence"/>
</dbReference>
<dbReference type="InterPro" id="IPR053151">
    <property type="entry name" value="RNase_H-like"/>
</dbReference>